<accession>A0ABT4DB55</accession>
<gene>
    <name evidence="2" type="ORF">OW729_13100</name>
</gene>
<evidence type="ECO:0000313" key="3">
    <source>
        <dbReference type="Proteomes" id="UP001144612"/>
    </source>
</evidence>
<proteinExistence type="predicted"/>
<dbReference type="RefSeq" id="WP_268061981.1">
    <property type="nucleotide sequence ID" value="NZ_JAPQFJ010000014.1"/>
</dbReference>
<feature type="compositionally biased region" description="Basic and acidic residues" evidence="1">
    <location>
        <begin position="32"/>
        <end position="42"/>
    </location>
</feature>
<keyword evidence="3" id="KW-1185">Reference proteome</keyword>
<sequence>MEYRLNKIDTELRQIVNDATKEGKVHGNKGIAKVDKDKKDQGNNKNKQHKKKDEEEFEKELKKYSNGKILVDAVKVNEVEVDAFKGKEAEDSIHGRFLDTKR</sequence>
<evidence type="ECO:0000313" key="2">
    <source>
        <dbReference type="EMBL" id="MCY6959550.1"/>
    </source>
</evidence>
<dbReference type="Proteomes" id="UP001144612">
    <property type="component" value="Unassembled WGS sequence"/>
</dbReference>
<comment type="caution">
    <text evidence="2">The sequence shown here is derived from an EMBL/GenBank/DDBJ whole genome shotgun (WGS) entry which is preliminary data.</text>
</comment>
<organism evidence="2 3">
    <name type="scientific">Clostridium brassicae</name>
    <dbReference type="NCBI Taxonomy" id="2999072"/>
    <lineage>
        <taxon>Bacteria</taxon>
        <taxon>Bacillati</taxon>
        <taxon>Bacillota</taxon>
        <taxon>Clostridia</taxon>
        <taxon>Eubacteriales</taxon>
        <taxon>Clostridiaceae</taxon>
        <taxon>Clostridium</taxon>
    </lineage>
</organism>
<feature type="region of interest" description="Disordered" evidence="1">
    <location>
        <begin position="19"/>
        <end position="58"/>
    </location>
</feature>
<protein>
    <submittedName>
        <fullName evidence="2">Uncharacterized protein</fullName>
    </submittedName>
</protein>
<dbReference type="EMBL" id="JAPQFJ010000014">
    <property type="protein sequence ID" value="MCY6959550.1"/>
    <property type="molecule type" value="Genomic_DNA"/>
</dbReference>
<evidence type="ECO:0000256" key="1">
    <source>
        <dbReference type="SAM" id="MobiDB-lite"/>
    </source>
</evidence>
<reference evidence="2" key="1">
    <citation type="submission" date="2022-12" db="EMBL/GenBank/DDBJ databases">
        <title>Clostridium sp. nov., isolated from industrial wastewater.</title>
        <authorList>
            <person name="Jiayan W."/>
        </authorList>
    </citation>
    <scope>NUCLEOTIDE SEQUENCE</scope>
    <source>
        <strain evidence="2">ZC22-4</strain>
    </source>
</reference>
<name>A0ABT4DB55_9CLOT</name>